<dbReference type="AlphaFoldDB" id="A0A251T8F3"/>
<protein>
    <recommendedName>
        <fullName evidence="4">Secreted protein</fullName>
    </recommendedName>
</protein>
<organism evidence="2 3">
    <name type="scientific">Helianthus annuus</name>
    <name type="common">Common sunflower</name>
    <dbReference type="NCBI Taxonomy" id="4232"/>
    <lineage>
        <taxon>Eukaryota</taxon>
        <taxon>Viridiplantae</taxon>
        <taxon>Streptophyta</taxon>
        <taxon>Embryophyta</taxon>
        <taxon>Tracheophyta</taxon>
        <taxon>Spermatophyta</taxon>
        <taxon>Magnoliopsida</taxon>
        <taxon>eudicotyledons</taxon>
        <taxon>Gunneridae</taxon>
        <taxon>Pentapetalae</taxon>
        <taxon>asterids</taxon>
        <taxon>campanulids</taxon>
        <taxon>Asterales</taxon>
        <taxon>Asteraceae</taxon>
        <taxon>Asteroideae</taxon>
        <taxon>Heliantheae alliance</taxon>
        <taxon>Heliantheae</taxon>
        <taxon>Helianthus</taxon>
    </lineage>
</organism>
<accession>A0A251T8F3</accession>
<dbReference type="EMBL" id="CM007900">
    <property type="protein sequence ID" value="OTG07427.1"/>
    <property type="molecule type" value="Genomic_DNA"/>
</dbReference>
<keyword evidence="1" id="KW-0732">Signal</keyword>
<evidence type="ECO:0008006" key="4">
    <source>
        <dbReference type="Google" id="ProtNLM"/>
    </source>
</evidence>
<proteinExistence type="predicted"/>
<evidence type="ECO:0000313" key="2">
    <source>
        <dbReference type="EMBL" id="OTG07427.1"/>
    </source>
</evidence>
<dbReference type="Proteomes" id="UP000215914">
    <property type="component" value="Chromosome 11"/>
</dbReference>
<reference evidence="3" key="1">
    <citation type="journal article" date="2017" name="Nature">
        <title>The sunflower genome provides insights into oil metabolism, flowering and Asterid evolution.</title>
        <authorList>
            <person name="Badouin H."/>
            <person name="Gouzy J."/>
            <person name="Grassa C.J."/>
            <person name="Murat F."/>
            <person name="Staton S.E."/>
            <person name="Cottret L."/>
            <person name="Lelandais-Briere C."/>
            <person name="Owens G.L."/>
            <person name="Carrere S."/>
            <person name="Mayjonade B."/>
            <person name="Legrand L."/>
            <person name="Gill N."/>
            <person name="Kane N.C."/>
            <person name="Bowers J.E."/>
            <person name="Hubner S."/>
            <person name="Bellec A."/>
            <person name="Berard A."/>
            <person name="Berges H."/>
            <person name="Blanchet N."/>
            <person name="Boniface M.C."/>
            <person name="Brunel D."/>
            <person name="Catrice O."/>
            <person name="Chaidir N."/>
            <person name="Claudel C."/>
            <person name="Donnadieu C."/>
            <person name="Faraut T."/>
            <person name="Fievet G."/>
            <person name="Helmstetter N."/>
            <person name="King M."/>
            <person name="Knapp S.J."/>
            <person name="Lai Z."/>
            <person name="Le Paslier M.C."/>
            <person name="Lippi Y."/>
            <person name="Lorenzon L."/>
            <person name="Mandel J.R."/>
            <person name="Marage G."/>
            <person name="Marchand G."/>
            <person name="Marquand E."/>
            <person name="Bret-Mestries E."/>
            <person name="Morien E."/>
            <person name="Nambeesan S."/>
            <person name="Nguyen T."/>
            <person name="Pegot-Espagnet P."/>
            <person name="Pouilly N."/>
            <person name="Raftis F."/>
            <person name="Sallet E."/>
            <person name="Schiex T."/>
            <person name="Thomas J."/>
            <person name="Vandecasteele C."/>
            <person name="Vares D."/>
            <person name="Vear F."/>
            <person name="Vautrin S."/>
            <person name="Crespi M."/>
            <person name="Mangin B."/>
            <person name="Burke J.M."/>
            <person name="Salse J."/>
            <person name="Munos S."/>
            <person name="Vincourt P."/>
            <person name="Rieseberg L.H."/>
            <person name="Langlade N.B."/>
        </authorList>
    </citation>
    <scope>NUCLEOTIDE SEQUENCE [LARGE SCALE GENOMIC DNA]</scope>
    <source>
        <strain evidence="3">cv. SF193</strain>
    </source>
</reference>
<feature type="chain" id="PRO_5012535591" description="Secreted protein" evidence="1">
    <location>
        <begin position="21"/>
        <end position="77"/>
    </location>
</feature>
<name>A0A251T8F3_HELAN</name>
<sequence>MAACLYIMAIVFVVHKHVKLQTSRCGQVGEDKQARTQASKKSFKCPFSWILILHNFTRGGTRNSPWNNQVVLFYYKT</sequence>
<feature type="signal peptide" evidence="1">
    <location>
        <begin position="1"/>
        <end position="20"/>
    </location>
</feature>
<evidence type="ECO:0000256" key="1">
    <source>
        <dbReference type="SAM" id="SignalP"/>
    </source>
</evidence>
<dbReference type="InParanoid" id="A0A251T8F3"/>
<gene>
    <name evidence="2" type="ORF">HannXRQ_Chr11g0330301</name>
</gene>
<evidence type="ECO:0000313" key="3">
    <source>
        <dbReference type="Proteomes" id="UP000215914"/>
    </source>
</evidence>
<keyword evidence="3" id="KW-1185">Reference proteome</keyword>